<dbReference type="PANTHER" id="PTHR39200:SF1">
    <property type="entry name" value="AUTO-TRANSPORTER ADHESIN HEAD GIN DOMAIN-CONTAINING PROTEIN-RELATED"/>
    <property type="match status" value="1"/>
</dbReference>
<reference evidence="3 4" key="1">
    <citation type="submission" date="2016-11" db="EMBL/GenBank/DDBJ databases">
        <authorList>
            <person name="Jaros S."/>
            <person name="Januszkiewicz K."/>
            <person name="Wedrychowicz H."/>
        </authorList>
    </citation>
    <scope>NUCLEOTIDE SEQUENCE [LARGE SCALE GENOMIC DNA]</scope>
    <source>
        <strain evidence="3 4">DSM 21074</strain>
    </source>
</reference>
<feature type="chain" id="PRO_5012025323" evidence="1">
    <location>
        <begin position="23"/>
        <end position="242"/>
    </location>
</feature>
<evidence type="ECO:0000313" key="4">
    <source>
        <dbReference type="Proteomes" id="UP000184418"/>
    </source>
</evidence>
<sequence>MKTLLSSALLALSLLLSGCHDHDIFPDRISGSGPVEAENRAVSAFNRVDLAIDGTVYLTQGTPASVRVEAQRNVLEVLQTSVSGEKLSIGFGRVQVRRHEPIRVYITTPNLQAVAVAGSGELQGKEGWQVQDLDLALSGSGSIGFDNITARDLDTDISGSGTVRLSGAAHSHSVDLSGSGKVEAYGLRLQTADVRISGSGACYLTASEALRATISGSGNIYYRGRPAVTVRVSGSGRVVDAN</sequence>
<protein>
    <submittedName>
        <fullName evidence="3">Putative auto-transporter adhesin, head GIN domain</fullName>
    </submittedName>
</protein>
<dbReference type="RefSeq" id="WP_084538708.1">
    <property type="nucleotide sequence ID" value="NZ_FQYN01000001.1"/>
</dbReference>
<keyword evidence="1" id="KW-0732">Signal</keyword>
<dbReference type="EMBL" id="FQYN01000001">
    <property type="protein sequence ID" value="SHI29954.1"/>
    <property type="molecule type" value="Genomic_DNA"/>
</dbReference>
<dbReference type="Pfam" id="PF10988">
    <property type="entry name" value="DUF2807"/>
    <property type="match status" value="1"/>
</dbReference>
<feature type="signal peptide" evidence="1">
    <location>
        <begin position="1"/>
        <end position="22"/>
    </location>
</feature>
<evidence type="ECO:0000313" key="3">
    <source>
        <dbReference type="EMBL" id="SHI29954.1"/>
    </source>
</evidence>
<dbReference type="AlphaFoldDB" id="A0A1M6A0C0"/>
<dbReference type="PROSITE" id="PS51257">
    <property type="entry name" value="PROKAR_LIPOPROTEIN"/>
    <property type="match status" value="1"/>
</dbReference>
<feature type="domain" description="Putative auto-transporter adhesin head GIN" evidence="2">
    <location>
        <begin position="45"/>
        <end position="226"/>
    </location>
</feature>
<accession>A0A1M6A0C0</accession>
<dbReference type="Gene3D" id="2.160.20.120">
    <property type="match status" value="1"/>
</dbReference>
<dbReference type="Proteomes" id="UP000184418">
    <property type="component" value="Unassembled WGS sequence"/>
</dbReference>
<name>A0A1M6A0C0_9BACT</name>
<dbReference type="STRING" id="1121955.SAMN02745146_0431"/>
<evidence type="ECO:0000259" key="2">
    <source>
        <dbReference type="Pfam" id="PF10988"/>
    </source>
</evidence>
<proteinExistence type="predicted"/>
<organism evidence="3 4">
    <name type="scientific">Hymenobacter daecheongensis DSM 21074</name>
    <dbReference type="NCBI Taxonomy" id="1121955"/>
    <lineage>
        <taxon>Bacteria</taxon>
        <taxon>Pseudomonadati</taxon>
        <taxon>Bacteroidota</taxon>
        <taxon>Cytophagia</taxon>
        <taxon>Cytophagales</taxon>
        <taxon>Hymenobacteraceae</taxon>
        <taxon>Hymenobacter</taxon>
    </lineage>
</organism>
<dbReference type="PANTHER" id="PTHR39200">
    <property type="entry name" value="HYPOTHETICAL EXPORTED PROTEIN"/>
    <property type="match status" value="1"/>
</dbReference>
<dbReference type="InterPro" id="IPR021255">
    <property type="entry name" value="DUF2807"/>
</dbReference>
<gene>
    <name evidence="3" type="ORF">SAMN02745146_0431</name>
</gene>
<evidence type="ECO:0000256" key="1">
    <source>
        <dbReference type="SAM" id="SignalP"/>
    </source>
</evidence>
<keyword evidence="4" id="KW-1185">Reference proteome</keyword>
<dbReference type="OrthoDB" id="1442792at2"/>